<dbReference type="Pfam" id="PF07714">
    <property type="entry name" value="PK_Tyr_Ser-Thr"/>
    <property type="match status" value="2"/>
</dbReference>
<dbReference type="SUPFAM" id="SSF47031">
    <property type="entry name" value="Second domain of FERM"/>
    <property type="match status" value="1"/>
</dbReference>
<dbReference type="SUPFAM" id="SSF55550">
    <property type="entry name" value="SH2 domain"/>
    <property type="match status" value="1"/>
</dbReference>
<dbReference type="InterPro" id="IPR036860">
    <property type="entry name" value="SH2_dom_sf"/>
</dbReference>
<dbReference type="EC" id="2.7.10.2" evidence="10 12"/>
<dbReference type="InterPro" id="IPR041046">
    <property type="entry name" value="FERM_F2"/>
</dbReference>
<dbReference type="PROSITE" id="PS00109">
    <property type="entry name" value="PROTEIN_KINASE_TYR"/>
    <property type="match status" value="1"/>
</dbReference>
<dbReference type="InterPro" id="IPR011009">
    <property type="entry name" value="Kinase-like_dom_sf"/>
</dbReference>
<dbReference type="Pfam" id="PF21990">
    <property type="entry name" value="SH2_1"/>
    <property type="match status" value="1"/>
</dbReference>
<dbReference type="PROSITE" id="PS00107">
    <property type="entry name" value="PROTEIN_KINASE_ATP"/>
    <property type="match status" value="1"/>
</dbReference>
<dbReference type="SMART" id="SM00295">
    <property type="entry name" value="B41"/>
    <property type="match status" value="1"/>
</dbReference>
<dbReference type="InterPro" id="IPR051286">
    <property type="entry name" value="JAK"/>
</dbReference>
<dbReference type="InterPro" id="IPR000980">
    <property type="entry name" value="SH2"/>
</dbReference>
<dbReference type="Pfam" id="PF18377">
    <property type="entry name" value="FERM_F2"/>
    <property type="match status" value="1"/>
</dbReference>
<gene>
    <name evidence="16" type="primary">JAK3</name>
</gene>
<keyword evidence="5 10" id="KW-0418">Kinase</keyword>
<sequence>MPPTSDDSPLISSRSDSLSSASSGVLHVHLYYHPNSVQLAPDSGGSLTFSYGDYTAEQLCVAAAKACGLLPVCHPLFSLATEDLSCWYPPNHVFHVDESCSAVVIYRIRFFFPNWFGPRKSYRFGPANDQEKPVLDYPTLDYLFAQSRSDFLSGQMDVSLTLESQETCLGLAVLDMLRISKERKQNPLQVLRTISYKSCLPEKLRSQLRTQNFVTRKRIRHHVGLSLHKISVLQTEGRSLKLKYLMELESLRGAPEQETFLTRAPGAKEAKRVIRVCGETGISSSHSEDGTCQPFCDFPEITDISIKQASRDGLPVENRVVSITKTDSRVLEMEFLTLQEALAFVSLVDGYYRLTVDTQHYFCKEVAPPRLLEDLENQCHGPIKSEFAVSKLKTMGHGAGSYLLRRNPDDFDSYLLTICIEAPIRKDFKSLLIQRNRDGTFSTTGVHKKFCSLQELLGVCRQYSLQVDGMAIQLDKYCCPQPKEKSNLLIARGGSCHQLPTSPSAPHRAINQMMFPKIQAESLVQHENLGQGTFTRIYQGIKRELTKEEEEEGEAGNHMTEVVMKVLDLSHCNWVEPFLEAASMISQLSHKHLILLYGVCVGAENIMVQEYIKHGALDTYLRRNHANGKATPTWKLQVAKQLAYVLNFLEDKKIIHGNISAKKVLLAREGDAVRGIPPFIKLSDPGVSSALLSKDMLVDRIPWVAPECLEDPKNLALESDKWSFGATVWEIFNSGIMPMTAMEPGWKLKFYQDRHPLPPLKWTELANLVGQCMDYNPQRRPAFRAIIRDLNSLITSDYELLSDLPATDSFGGYMDISMCQDPTLFEERHLKYISVLGKGNFGSVELCRYDPLGDSTGELVAVKRLQQSSPEHRLDFEREIAILRSLHHDFIVAYRGVCYSRGRNCLRLVMEYLPSGCLRNYLQKNQERLDLKKLLLYAWQVCKGMEYLGSQRYIHRDLAARNILVENENRVKIGDFGLAKILPHGKEYYVVREPGQSPIFWYAPESLADNIFSQESDVWSFGIVLYELFTYGSKISEEFLCMMGHNKPLQIVCQLLELLKGNRRLPPPPGCPTEVYDLMLSCWAFLPNQRPRFCELSPQIETLRNGRSKARG</sequence>
<keyword evidence="15" id="KW-1185">Reference proteome</keyword>
<keyword evidence="1" id="KW-0597">Phosphoprotein</keyword>
<dbReference type="InterPro" id="IPR019748">
    <property type="entry name" value="FERM_central"/>
</dbReference>
<dbReference type="InterPro" id="IPR011993">
    <property type="entry name" value="PH-like_dom_sf"/>
</dbReference>
<dbReference type="SUPFAM" id="SSF56112">
    <property type="entry name" value="Protein kinase-like (PK-like)"/>
    <property type="match status" value="2"/>
</dbReference>
<evidence type="ECO:0000256" key="9">
    <source>
        <dbReference type="ARBA" id="ARBA00051245"/>
    </source>
</evidence>
<evidence type="ECO:0000256" key="4">
    <source>
        <dbReference type="ARBA" id="ARBA00022741"/>
    </source>
</evidence>
<dbReference type="PROSITE" id="PS50011">
    <property type="entry name" value="PROTEIN_KINASE_DOM"/>
    <property type="match status" value="2"/>
</dbReference>
<evidence type="ECO:0000256" key="1">
    <source>
        <dbReference type="ARBA" id="ARBA00022553"/>
    </source>
</evidence>
<keyword evidence="7" id="KW-0727">SH2 domain</keyword>
<feature type="domain" description="Protein kinase" evidence="13">
    <location>
        <begin position="830"/>
        <end position="1100"/>
    </location>
</feature>
<dbReference type="InterPro" id="IPR035963">
    <property type="entry name" value="FERM_2"/>
</dbReference>
<dbReference type="SMART" id="SM00219">
    <property type="entry name" value="TyrKc"/>
    <property type="match status" value="2"/>
</dbReference>
<dbReference type="PRINTS" id="PR01823">
    <property type="entry name" value="JANUSKINASE"/>
</dbReference>
<evidence type="ECO:0000256" key="12">
    <source>
        <dbReference type="RuleBase" id="RU362096"/>
    </source>
</evidence>
<dbReference type="SUPFAM" id="SSF50729">
    <property type="entry name" value="PH domain-like"/>
    <property type="match status" value="1"/>
</dbReference>
<dbReference type="InterPro" id="IPR017441">
    <property type="entry name" value="Protein_kinase_ATP_BS"/>
</dbReference>
<evidence type="ECO:0000256" key="10">
    <source>
        <dbReference type="PIRNR" id="PIRNR000636"/>
    </source>
</evidence>
<dbReference type="PROSITE" id="PS50057">
    <property type="entry name" value="FERM_3"/>
    <property type="match status" value="1"/>
</dbReference>
<dbReference type="InterPro" id="IPR016251">
    <property type="entry name" value="Tyr_kinase_non-rcpt_Jak/Tyk2"/>
</dbReference>
<dbReference type="Pfam" id="PF18379">
    <property type="entry name" value="FERM_F1"/>
    <property type="match status" value="1"/>
</dbReference>
<evidence type="ECO:0000313" key="16">
    <source>
        <dbReference type="RefSeq" id="XP_015278852.1"/>
    </source>
</evidence>
<dbReference type="InterPro" id="IPR041381">
    <property type="entry name" value="JAK1-3/TYK2_PHL_dom"/>
</dbReference>
<dbReference type="InterPro" id="IPR041155">
    <property type="entry name" value="FERM_F1"/>
</dbReference>
<evidence type="ECO:0000256" key="2">
    <source>
        <dbReference type="ARBA" id="ARBA00022679"/>
    </source>
</evidence>
<dbReference type="PANTHER" id="PTHR45807">
    <property type="entry name" value="TYROSINE-PROTEIN KINASE HOPSCOTCH"/>
    <property type="match status" value="1"/>
</dbReference>
<dbReference type="GO" id="GO:0016301">
    <property type="term" value="F:kinase activity"/>
    <property type="evidence" value="ECO:0007669"/>
    <property type="project" value="UniProtKB-KW"/>
</dbReference>
<keyword evidence="4 10" id="KW-0547">Nucleotide-binding</keyword>
<feature type="domain" description="Protein kinase" evidence="13">
    <location>
        <begin position="523"/>
        <end position="794"/>
    </location>
</feature>
<protein>
    <recommendedName>
        <fullName evidence="10 12">Tyrosine-protein kinase</fullName>
        <ecNumber evidence="10 12">2.7.10.2</ecNumber>
    </recommendedName>
</protein>
<dbReference type="Gene3D" id="1.10.510.10">
    <property type="entry name" value="Transferase(Phosphotransferase) domain 1"/>
    <property type="match status" value="2"/>
</dbReference>
<dbReference type="InterPro" id="IPR008266">
    <property type="entry name" value="Tyr_kinase_AS"/>
</dbReference>
<evidence type="ECO:0000256" key="7">
    <source>
        <dbReference type="ARBA" id="ARBA00022999"/>
    </source>
</evidence>
<comment type="catalytic activity">
    <reaction evidence="9 10 12">
        <text>L-tyrosyl-[protein] + ATP = O-phospho-L-tyrosyl-[protein] + ADP + H(+)</text>
        <dbReference type="Rhea" id="RHEA:10596"/>
        <dbReference type="Rhea" id="RHEA-COMP:10136"/>
        <dbReference type="Rhea" id="RHEA-COMP:20101"/>
        <dbReference type="ChEBI" id="CHEBI:15378"/>
        <dbReference type="ChEBI" id="CHEBI:30616"/>
        <dbReference type="ChEBI" id="CHEBI:46858"/>
        <dbReference type="ChEBI" id="CHEBI:61978"/>
        <dbReference type="ChEBI" id="CHEBI:456216"/>
        <dbReference type="EC" id="2.7.10.2"/>
    </reaction>
</comment>
<evidence type="ECO:0000256" key="8">
    <source>
        <dbReference type="ARBA" id="ARBA00023137"/>
    </source>
</evidence>
<dbReference type="Gene3D" id="3.30.505.10">
    <property type="entry name" value="SH2 domain"/>
    <property type="match status" value="1"/>
</dbReference>
<comment type="similarity">
    <text evidence="10">Belongs to the protein kinase superfamily. Tyr protein kinase family. JAK subfamily.</text>
</comment>
<evidence type="ECO:0000256" key="11">
    <source>
        <dbReference type="PROSITE-ProRule" id="PRU10141"/>
    </source>
</evidence>
<dbReference type="InterPro" id="IPR020775">
    <property type="entry name" value="Tyr_kinase_non-rcpt_Jak3"/>
</dbReference>
<evidence type="ECO:0000313" key="15">
    <source>
        <dbReference type="Proteomes" id="UP000694871"/>
    </source>
</evidence>
<keyword evidence="2 10" id="KW-0808">Transferase</keyword>
<keyword evidence="8 10" id="KW-0829">Tyrosine-protein kinase</keyword>
<dbReference type="SMART" id="SM00252">
    <property type="entry name" value="SH2"/>
    <property type="match status" value="1"/>
</dbReference>
<keyword evidence="6 10" id="KW-0067">ATP-binding</keyword>
<evidence type="ECO:0000256" key="6">
    <source>
        <dbReference type="ARBA" id="ARBA00022840"/>
    </source>
</evidence>
<evidence type="ECO:0000256" key="3">
    <source>
        <dbReference type="ARBA" id="ARBA00022737"/>
    </source>
</evidence>
<reference evidence="16" key="1">
    <citation type="submission" date="2025-08" db="UniProtKB">
        <authorList>
            <consortium name="RefSeq"/>
        </authorList>
    </citation>
    <scope>IDENTIFICATION</scope>
</reference>
<dbReference type="InterPro" id="IPR020635">
    <property type="entry name" value="Tyr_kinase_cat_dom"/>
</dbReference>
<dbReference type="PRINTS" id="PR01826">
    <property type="entry name" value="JANUSKINASE3"/>
</dbReference>
<dbReference type="Pfam" id="PF17887">
    <property type="entry name" value="Jak1_Phl"/>
    <property type="match status" value="1"/>
</dbReference>
<dbReference type="CDD" id="cd14473">
    <property type="entry name" value="FERM_B-lobe"/>
    <property type="match status" value="1"/>
</dbReference>
<dbReference type="InterPro" id="IPR019749">
    <property type="entry name" value="Band_41_domain"/>
</dbReference>
<organism evidence="15 16">
    <name type="scientific">Gekko japonicus</name>
    <name type="common">Schlegel's Japanese gecko</name>
    <dbReference type="NCBI Taxonomy" id="146911"/>
    <lineage>
        <taxon>Eukaryota</taxon>
        <taxon>Metazoa</taxon>
        <taxon>Chordata</taxon>
        <taxon>Craniata</taxon>
        <taxon>Vertebrata</taxon>
        <taxon>Euteleostomi</taxon>
        <taxon>Lepidosauria</taxon>
        <taxon>Squamata</taxon>
        <taxon>Bifurcata</taxon>
        <taxon>Gekkota</taxon>
        <taxon>Gekkonidae</taxon>
        <taxon>Gekkoninae</taxon>
        <taxon>Gekko</taxon>
    </lineage>
</organism>
<proteinExistence type="inferred from homology"/>
<dbReference type="InterPro" id="IPR000719">
    <property type="entry name" value="Prot_kinase_dom"/>
</dbReference>
<dbReference type="InterPro" id="IPR000299">
    <property type="entry name" value="FERM_domain"/>
</dbReference>
<evidence type="ECO:0000256" key="5">
    <source>
        <dbReference type="ARBA" id="ARBA00022777"/>
    </source>
</evidence>
<evidence type="ECO:0000259" key="13">
    <source>
        <dbReference type="PROSITE" id="PS50011"/>
    </source>
</evidence>
<feature type="domain" description="FERM" evidence="14">
    <location>
        <begin position="33"/>
        <end position="359"/>
    </location>
</feature>
<dbReference type="GeneID" id="107120632"/>
<name>A0ABM1KYR5_GEKJA</name>
<dbReference type="Proteomes" id="UP000694871">
    <property type="component" value="Unplaced"/>
</dbReference>
<evidence type="ECO:0000259" key="14">
    <source>
        <dbReference type="PROSITE" id="PS50057"/>
    </source>
</evidence>
<dbReference type="RefSeq" id="XP_015278852.1">
    <property type="nucleotide sequence ID" value="XM_015423366.1"/>
</dbReference>
<dbReference type="PIRSF" id="PIRSF000636">
    <property type="entry name" value="TyrPK_Jak"/>
    <property type="match status" value="1"/>
</dbReference>
<accession>A0ABM1KYR5</accession>
<dbReference type="Gene3D" id="3.30.200.20">
    <property type="entry name" value="Phosphorylase Kinase, domain 1"/>
    <property type="match status" value="2"/>
</dbReference>
<dbReference type="Gene3D" id="2.30.29.30">
    <property type="entry name" value="Pleckstrin-homology domain (PH domain)/Phosphotyrosine-binding domain (PTB)"/>
    <property type="match status" value="1"/>
</dbReference>
<dbReference type="PRINTS" id="PR00109">
    <property type="entry name" value="TYRKINASE"/>
</dbReference>
<feature type="binding site" evidence="11">
    <location>
        <position position="863"/>
    </location>
    <ligand>
        <name>ATP</name>
        <dbReference type="ChEBI" id="CHEBI:30616"/>
    </ligand>
</feature>
<dbReference type="InterPro" id="IPR001245">
    <property type="entry name" value="Ser-Thr/Tyr_kinase_cat_dom"/>
</dbReference>
<keyword evidence="3" id="KW-0677">Repeat</keyword>
<dbReference type="PANTHER" id="PTHR45807:SF3">
    <property type="entry name" value="TYROSINE-PROTEIN KINASE JAK3"/>
    <property type="match status" value="1"/>
</dbReference>